<dbReference type="AlphaFoldDB" id="A0A3N4J4U8"/>
<evidence type="ECO:0000259" key="4">
    <source>
        <dbReference type="PROSITE" id="PS50181"/>
    </source>
</evidence>
<dbReference type="SUPFAM" id="SSF81383">
    <property type="entry name" value="F-box domain"/>
    <property type="match status" value="1"/>
</dbReference>
<dbReference type="SMART" id="SM00248">
    <property type="entry name" value="ANK"/>
    <property type="match status" value="7"/>
</dbReference>
<evidence type="ECO:0000256" key="3">
    <source>
        <dbReference type="PROSITE-ProRule" id="PRU00023"/>
    </source>
</evidence>
<dbReference type="SUPFAM" id="SSF48403">
    <property type="entry name" value="Ankyrin repeat"/>
    <property type="match status" value="1"/>
</dbReference>
<evidence type="ECO:0000313" key="5">
    <source>
        <dbReference type="EMBL" id="RPA93185.1"/>
    </source>
</evidence>
<dbReference type="InterPro" id="IPR036047">
    <property type="entry name" value="F-box-like_dom_sf"/>
</dbReference>
<name>A0A3N4J4U8_9PEZI</name>
<evidence type="ECO:0000313" key="6">
    <source>
        <dbReference type="Proteomes" id="UP000276215"/>
    </source>
</evidence>
<dbReference type="Gene3D" id="1.25.40.20">
    <property type="entry name" value="Ankyrin repeat-containing domain"/>
    <property type="match status" value="2"/>
</dbReference>
<dbReference type="CDD" id="cd09917">
    <property type="entry name" value="F-box_SF"/>
    <property type="match status" value="1"/>
</dbReference>
<dbReference type="PROSITE" id="PS50088">
    <property type="entry name" value="ANK_REPEAT"/>
    <property type="match status" value="1"/>
</dbReference>
<gene>
    <name evidence="5" type="ORF">L873DRAFT_83645</name>
</gene>
<keyword evidence="2 3" id="KW-0040">ANK repeat</keyword>
<dbReference type="PANTHER" id="PTHR24198">
    <property type="entry name" value="ANKYRIN REPEAT AND PROTEIN KINASE DOMAIN-CONTAINING PROTEIN"/>
    <property type="match status" value="1"/>
</dbReference>
<dbReference type="PANTHER" id="PTHR24198:SF165">
    <property type="entry name" value="ANKYRIN REPEAT-CONTAINING PROTEIN-RELATED"/>
    <property type="match status" value="1"/>
</dbReference>
<evidence type="ECO:0000256" key="2">
    <source>
        <dbReference type="ARBA" id="ARBA00023043"/>
    </source>
</evidence>
<dbReference type="Pfam" id="PF00646">
    <property type="entry name" value="F-box"/>
    <property type="match status" value="1"/>
</dbReference>
<proteinExistence type="predicted"/>
<organism evidence="5 6">
    <name type="scientific">Choiromyces venosus 120613-1</name>
    <dbReference type="NCBI Taxonomy" id="1336337"/>
    <lineage>
        <taxon>Eukaryota</taxon>
        <taxon>Fungi</taxon>
        <taxon>Dikarya</taxon>
        <taxon>Ascomycota</taxon>
        <taxon>Pezizomycotina</taxon>
        <taxon>Pezizomycetes</taxon>
        <taxon>Pezizales</taxon>
        <taxon>Tuberaceae</taxon>
        <taxon>Choiromyces</taxon>
    </lineage>
</organism>
<dbReference type="PROSITE" id="PS50181">
    <property type="entry name" value="FBOX"/>
    <property type="match status" value="1"/>
</dbReference>
<dbReference type="Pfam" id="PF12796">
    <property type="entry name" value="Ank_2"/>
    <property type="match status" value="1"/>
</dbReference>
<evidence type="ECO:0000256" key="1">
    <source>
        <dbReference type="ARBA" id="ARBA00022737"/>
    </source>
</evidence>
<reference evidence="5 6" key="1">
    <citation type="journal article" date="2018" name="Nat. Ecol. Evol.">
        <title>Pezizomycetes genomes reveal the molecular basis of ectomycorrhizal truffle lifestyle.</title>
        <authorList>
            <person name="Murat C."/>
            <person name="Payen T."/>
            <person name="Noel B."/>
            <person name="Kuo A."/>
            <person name="Morin E."/>
            <person name="Chen J."/>
            <person name="Kohler A."/>
            <person name="Krizsan K."/>
            <person name="Balestrini R."/>
            <person name="Da Silva C."/>
            <person name="Montanini B."/>
            <person name="Hainaut M."/>
            <person name="Levati E."/>
            <person name="Barry K.W."/>
            <person name="Belfiori B."/>
            <person name="Cichocki N."/>
            <person name="Clum A."/>
            <person name="Dockter R.B."/>
            <person name="Fauchery L."/>
            <person name="Guy J."/>
            <person name="Iotti M."/>
            <person name="Le Tacon F."/>
            <person name="Lindquist E.A."/>
            <person name="Lipzen A."/>
            <person name="Malagnac F."/>
            <person name="Mello A."/>
            <person name="Molinier V."/>
            <person name="Miyauchi S."/>
            <person name="Poulain J."/>
            <person name="Riccioni C."/>
            <person name="Rubini A."/>
            <person name="Sitrit Y."/>
            <person name="Splivallo R."/>
            <person name="Traeger S."/>
            <person name="Wang M."/>
            <person name="Zifcakova L."/>
            <person name="Wipf D."/>
            <person name="Zambonelli A."/>
            <person name="Paolocci F."/>
            <person name="Nowrousian M."/>
            <person name="Ottonello S."/>
            <person name="Baldrian P."/>
            <person name="Spatafora J.W."/>
            <person name="Henrissat B."/>
            <person name="Nagy L.G."/>
            <person name="Aury J.M."/>
            <person name="Wincker P."/>
            <person name="Grigoriev I.V."/>
            <person name="Bonfante P."/>
            <person name="Martin F.M."/>
        </authorList>
    </citation>
    <scope>NUCLEOTIDE SEQUENCE [LARGE SCALE GENOMIC DNA]</scope>
    <source>
        <strain evidence="5 6">120613-1</strain>
    </source>
</reference>
<keyword evidence="1" id="KW-0677">Repeat</keyword>
<dbReference type="PROSITE" id="PS50297">
    <property type="entry name" value="ANK_REP_REGION"/>
    <property type="match status" value="1"/>
</dbReference>
<keyword evidence="6" id="KW-1185">Reference proteome</keyword>
<accession>A0A3N4J4U8</accession>
<dbReference type="EMBL" id="ML120458">
    <property type="protein sequence ID" value="RPA93185.1"/>
    <property type="molecule type" value="Genomic_DNA"/>
</dbReference>
<dbReference type="InterPro" id="IPR002110">
    <property type="entry name" value="Ankyrin_rpt"/>
</dbReference>
<dbReference type="Proteomes" id="UP000276215">
    <property type="component" value="Unassembled WGS sequence"/>
</dbReference>
<dbReference type="OrthoDB" id="341259at2759"/>
<sequence>MSILNLPNEVIISVCRYLSPAEINSFSKTCLHFSVTLTSHLNDRRCRKASFDEICHYGFRALFLAAQSCDEDLIRSLLSEGIVLSLGRWVLVDMVNWLNEESITSLLRCGIDAAYPDSEGETPLTVAVWNSSEQKVRMLLGHYGTEVNISTRNGQRTLLLAAMKGNLPIIRMLLGHLHIDINAIGPRGATALHMAVLNGEFRVMELLLESETIDVNIVDEYDRTPLLLAMQLASESNKGLAILDRLVKDARVLFSHQDRLPVLHYAACYAQPMITRILQSSPWNCDVNPRDLGQRTPLFYALGPGNLFTGDKTGAIRAIKMKENIDAILEDKRVDVNATDIWGYTPLRVAAIAGNMTGVKILLSRKDIDVNVKCKMGKTNLTALIERAQFSDILEVLRTIVADPRLDFRGSYTALHMAAYLNKRHLLQILLRHPDVDVHAHHPGAFDDRTAIEIAIDHGFPDIVHVLGYERYYSGC</sequence>
<dbReference type="STRING" id="1336337.A0A3N4J4U8"/>
<dbReference type="Pfam" id="PF13857">
    <property type="entry name" value="Ank_5"/>
    <property type="match status" value="1"/>
</dbReference>
<feature type="domain" description="F-box" evidence="4">
    <location>
        <begin position="1"/>
        <end position="54"/>
    </location>
</feature>
<feature type="repeat" description="ANK" evidence="3">
    <location>
        <begin position="187"/>
        <end position="209"/>
    </location>
</feature>
<dbReference type="InterPro" id="IPR036770">
    <property type="entry name" value="Ankyrin_rpt-contain_sf"/>
</dbReference>
<protein>
    <submittedName>
        <fullName evidence="5">Ankyrin</fullName>
    </submittedName>
</protein>
<dbReference type="InterPro" id="IPR001810">
    <property type="entry name" value="F-box_dom"/>
</dbReference>